<proteinExistence type="predicted"/>
<comment type="caution">
    <text evidence="2">The sequence shown here is derived from an EMBL/GenBank/DDBJ whole genome shotgun (WGS) entry which is preliminary data.</text>
</comment>
<feature type="compositionally biased region" description="Low complexity" evidence="1">
    <location>
        <begin position="477"/>
        <end position="494"/>
    </location>
</feature>
<feature type="compositionally biased region" description="Polar residues" evidence="1">
    <location>
        <begin position="366"/>
        <end position="377"/>
    </location>
</feature>
<name>A0AAV9BH51_ACOGR</name>
<accession>A0AAV9BH51</accession>
<feature type="compositionally biased region" description="Pro residues" evidence="1">
    <location>
        <begin position="423"/>
        <end position="439"/>
    </location>
</feature>
<dbReference type="Proteomes" id="UP001179952">
    <property type="component" value="Unassembled WGS sequence"/>
</dbReference>
<dbReference type="AlphaFoldDB" id="A0AAV9BH51"/>
<feature type="compositionally biased region" description="Polar residues" evidence="1">
    <location>
        <begin position="384"/>
        <end position="402"/>
    </location>
</feature>
<feature type="compositionally biased region" description="Polar residues" evidence="1">
    <location>
        <begin position="74"/>
        <end position="86"/>
    </location>
</feature>
<feature type="region of interest" description="Disordered" evidence="1">
    <location>
        <begin position="1"/>
        <end position="95"/>
    </location>
</feature>
<sequence length="537" mass="57586">MIVTSMLAATAPNGGGGGGAATPRVKRMDARTYRSLFKPRPETEENVIGGGGDGGGEREGGPSDGARKRKHASVASSVGGDSQENESGGARARSTPDAMVVVDLESEGEVTECENRFEGQRREIYLTENMTNLLYGSSFGGQSSDAVIYLGTPGNAAIVMGKDRCNPEKAKSDDCSASKQQTPDSVLPVSRSVETVTPSGEASEKLADKATLESAIVSRQQICSLSLSKPLTPEKTAENNLVISDEEAEEMAVKDAVTIRNTVNKNCELSELPRPQNFPLSHQVSASGAAEGCENLPDSEQPHTQEIEKLTDGAANASVSGNGQFYNVTASEPVDESHLPPALASPLIDDEAITCAHHEKVWDPISETSSSSHQNGGTERHLTAVTTQKEQHSSSLVSTSESIDQPLLVIGPSEQTQAGPIQHPLPQPPAEPQPQPPSQPQLTSQCEQFSQLTMEPSEQSRAGQFEHPPPLPPLHPLPQLQPLLQPLPQPLHSHSLPTPVQFREELHPDPLLNELFRVSKLHDFIVKEHESEVRVLY</sequence>
<evidence type="ECO:0000256" key="1">
    <source>
        <dbReference type="SAM" id="MobiDB-lite"/>
    </source>
</evidence>
<gene>
    <name evidence="2" type="ORF">QJS04_geneDACA001788</name>
</gene>
<evidence type="ECO:0000313" key="3">
    <source>
        <dbReference type="Proteomes" id="UP001179952"/>
    </source>
</evidence>
<feature type="compositionally biased region" description="Pro residues" evidence="1">
    <location>
        <begin position="467"/>
        <end position="476"/>
    </location>
</feature>
<feature type="region of interest" description="Disordered" evidence="1">
    <location>
        <begin position="416"/>
        <end position="494"/>
    </location>
</feature>
<reference evidence="2" key="1">
    <citation type="journal article" date="2023" name="Nat. Commun.">
        <title>Diploid and tetraploid genomes of Acorus and the evolution of monocots.</title>
        <authorList>
            <person name="Ma L."/>
            <person name="Liu K.W."/>
            <person name="Li Z."/>
            <person name="Hsiao Y.Y."/>
            <person name="Qi Y."/>
            <person name="Fu T."/>
            <person name="Tang G.D."/>
            <person name="Zhang D."/>
            <person name="Sun W.H."/>
            <person name="Liu D.K."/>
            <person name="Li Y."/>
            <person name="Chen G.Z."/>
            <person name="Liu X.D."/>
            <person name="Liao X.Y."/>
            <person name="Jiang Y.T."/>
            <person name="Yu X."/>
            <person name="Hao Y."/>
            <person name="Huang J."/>
            <person name="Zhao X.W."/>
            <person name="Ke S."/>
            <person name="Chen Y.Y."/>
            <person name="Wu W.L."/>
            <person name="Hsu J.L."/>
            <person name="Lin Y.F."/>
            <person name="Huang M.D."/>
            <person name="Li C.Y."/>
            <person name="Huang L."/>
            <person name="Wang Z.W."/>
            <person name="Zhao X."/>
            <person name="Zhong W.Y."/>
            <person name="Peng D.H."/>
            <person name="Ahmad S."/>
            <person name="Lan S."/>
            <person name="Zhang J.S."/>
            <person name="Tsai W.C."/>
            <person name="Van de Peer Y."/>
            <person name="Liu Z.J."/>
        </authorList>
    </citation>
    <scope>NUCLEOTIDE SEQUENCE</scope>
    <source>
        <strain evidence="2">SCP</strain>
    </source>
</reference>
<feature type="compositionally biased region" description="Basic and acidic residues" evidence="1">
    <location>
        <begin position="166"/>
        <end position="176"/>
    </location>
</feature>
<organism evidence="2 3">
    <name type="scientific">Acorus gramineus</name>
    <name type="common">Dwarf sweet flag</name>
    <dbReference type="NCBI Taxonomy" id="55184"/>
    <lineage>
        <taxon>Eukaryota</taxon>
        <taxon>Viridiplantae</taxon>
        <taxon>Streptophyta</taxon>
        <taxon>Embryophyta</taxon>
        <taxon>Tracheophyta</taxon>
        <taxon>Spermatophyta</taxon>
        <taxon>Magnoliopsida</taxon>
        <taxon>Liliopsida</taxon>
        <taxon>Acoraceae</taxon>
        <taxon>Acorus</taxon>
    </lineage>
</organism>
<feature type="region of interest" description="Disordered" evidence="1">
    <location>
        <begin position="166"/>
        <end position="187"/>
    </location>
</feature>
<keyword evidence="3" id="KW-1185">Reference proteome</keyword>
<feature type="region of interest" description="Disordered" evidence="1">
    <location>
        <begin position="365"/>
        <end position="402"/>
    </location>
</feature>
<evidence type="ECO:0000313" key="2">
    <source>
        <dbReference type="EMBL" id="KAK1275793.1"/>
    </source>
</evidence>
<protein>
    <submittedName>
        <fullName evidence="2">Uncharacterized protein</fullName>
    </submittedName>
</protein>
<feature type="compositionally biased region" description="Polar residues" evidence="1">
    <location>
        <begin position="442"/>
        <end position="462"/>
    </location>
</feature>
<reference evidence="2" key="2">
    <citation type="submission" date="2023-06" db="EMBL/GenBank/DDBJ databases">
        <authorList>
            <person name="Ma L."/>
            <person name="Liu K.-W."/>
            <person name="Li Z."/>
            <person name="Hsiao Y.-Y."/>
            <person name="Qi Y."/>
            <person name="Fu T."/>
            <person name="Tang G."/>
            <person name="Zhang D."/>
            <person name="Sun W.-H."/>
            <person name="Liu D.-K."/>
            <person name="Li Y."/>
            <person name="Chen G.-Z."/>
            <person name="Liu X.-D."/>
            <person name="Liao X.-Y."/>
            <person name="Jiang Y.-T."/>
            <person name="Yu X."/>
            <person name="Hao Y."/>
            <person name="Huang J."/>
            <person name="Zhao X.-W."/>
            <person name="Ke S."/>
            <person name="Chen Y.-Y."/>
            <person name="Wu W.-L."/>
            <person name="Hsu J.-L."/>
            <person name="Lin Y.-F."/>
            <person name="Huang M.-D."/>
            <person name="Li C.-Y."/>
            <person name="Huang L."/>
            <person name="Wang Z.-W."/>
            <person name="Zhao X."/>
            <person name="Zhong W.-Y."/>
            <person name="Peng D.-H."/>
            <person name="Ahmad S."/>
            <person name="Lan S."/>
            <person name="Zhang J.-S."/>
            <person name="Tsai W.-C."/>
            <person name="Van De Peer Y."/>
            <person name="Liu Z.-J."/>
        </authorList>
    </citation>
    <scope>NUCLEOTIDE SEQUENCE</scope>
    <source>
        <strain evidence="2">SCP</strain>
        <tissue evidence="2">Leaves</tissue>
    </source>
</reference>
<dbReference type="EMBL" id="JAUJYN010000003">
    <property type="protein sequence ID" value="KAK1275793.1"/>
    <property type="molecule type" value="Genomic_DNA"/>
</dbReference>